<dbReference type="AlphaFoldDB" id="A0AAV9ANZ3"/>
<dbReference type="GO" id="GO:0004865">
    <property type="term" value="F:protein serine/threonine phosphatase inhibitor activity"/>
    <property type="evidence" value="ECO:0007669"/>
    <property type="project" value="InterPro"/>
</dbReference>
<feature type="compositionally biased region" description="Basic and acidic residues" evidence="1">
    <location>
        <begin position="11"/>
        <end position="22"/>
    </location>
</feature>
<keyword evidence="3" id="KW-1185">Reference proteome</keyword>
<evidence type="ECO:0008006" key="4">
    <source>
        <dbReference type="Google" id="ProtNLM"/>
    </source>
</evidence>
<accession>A0AAV9ANZ3</accession>
<organism evidence="2 3">
    <name type="scientific">Acorus gramineus</name>
    <name type="common">Dwarf sweet flag</name>
    <dbReference type="NCBI Taxonomy" id="55184"/>
    <lineage>
        <taxon>Eukaryota</taxon>
        <taxon>Viridiplantae</taxon>
        <taxon>Streptophyta</taxon>
        <taxon>Embryophyta</taxon>
        <taxon>Tracheophyta</taxon>
        <taxon>Spermatophyta</taxon>
        <taxon>Magnoliopsida</taxon>
        <taxon>Liliopsida</taxon>
        <taxon>Acoraceae</taxon>
        <taxon>Acorus</taxon>
    </lineage>
</organism>
<protein>
    <recommendedName>
        <fullName evidence="4">Protein phosphatase 1 regulatory subunit 11</fullName>
    </recommendedName>
</protein>
<dbReference type="InterPro" id="IPR011107">
    <property type="entry name" value="PPI_Ypi1"/>
</dbReference>
<gene>
    <name evidence="2" type="ORF">QJS04_geneDACA009076</name>
</gene>
<reference evidence="2" key="1">
    <citation type="journal article" date="2023" name="Nat. Commun.">
        <title>Diploid and tetraploid genomes of Acorus and the evolution of monocots.</title>
        <authorList>
            <person name="Ma L."/>
            <person name="Liu K.W."/>
            <person name="Li Z."/>
            <person name="Hsiao Y.Y."/>
            <person name="Qi Y."/>
            <person name="Fu T."/>
            <person name="Tang G.D."/>
            <person name="Zhang D."/>
            <person name="Sun W.H."/>
            <person name="Liu D.K."/>
            <person name="Li Y."/>
            <person name="Chen G.Z."/>
            <person name="Liu X.D."/>
            <person name="Liao X.Y."/>
            <person name="Jiang Y.T."/>
            <person name="Yu X."/>
            <person name="Hao Y."/>
            <person name="Huang J."/>
            <person name="Zhao X.W."/>
            <person name="Ke S."/>
            <person name="Chen Y.Y."/>
            <person name="Wu W.L."/>
            <person name="Hsu J.L."/>
            <person name="Lin Y.F."/>
            <person name="Huang M.D."/>
            <person name="Li C.Y."/>
            <person name="Huang L."/>
            <person name="Wang Z.W."/>
            <person name="Zhao X."/>
            <person name="Zhong W.Y."/>
            <person name="Peng D.H."/>
            <person name="Ahmad S."/>
            <person name="Lan S."/>
            <person name="Zhang J.S."/>
            <person name="Tsai W.C."/>
            <person name="Van de Peer Y."/>
            <person name="Liu Z.J."/>
        </authorList>
    </citation>
    <scope>NUCLEOTIDE SEQUENCE</scope>
    <source>
        <strain evidence="2">SCP</strain>
    </source>
</reference>
<proteinExistence type="predicted"/>
<dbReference type="GO" id="GO:0008157">
    <property type="term" value="F:protein phosphatase 1 binding"/>
    <property type="evidence" value="ECO:0007669"/>
    <property type="project" value="TreeGrafter"/>
</dbReference>
<dbReference type="EMBL" id="JAUJYN010000007">
    <property type="protein sequence ID" value="KAK1265884.1"/>
    <property type="molecule type" value="Genomic_DNA"/>
</dbReference>
<evidence type="ECO:0000313" key="2">
    <source>
        <dbReference type="EMBL" id="KAK1265884.1"/>
    </source>
</evidence>
<evidence type="ECO:0000256" key="1">
    <source>
        <dbReference type="SAM" id="MobiDB-lite"/>
    </source>
</evidence>
<feature type="region of interest" description="Disordered" evidence="1">
    <location>
        <begin position="1"/>
        <end position="22"/>
    </location>
</feature>
<sequence>MPFPPTFTQKKKNEGELRDDMARSSMLTTVETLTLTEPVPPPPPPPLTLTLRLELPSKKKKKVTWKEGTVDNELLNRRSSKKCCVFHKQRPFDEDDSDDESDGCDRPSDGTGTGGCCDHSH</sequence>
<reference evidence="2" key="2">
    <citation type="submission" date="2023-06" db="EMBL/GenBank/DDBJ databases">
        <authorList>
            <person name="Ma L."/>
            <person name="Liu K.-W."/>
            <person name="Li Z."/>
            <person name="Hsiao Y.-Y."/>
            <person name="Qi Y."/>
            <person name="Fu T."/>
            <person name="Tang G."/>
            <person name="Zhang D."/>
            <person name="Sun W.-H."/>
            <person name="Liu D.-K."/>
            <person name="Li Y."/>
            <person name="Chen G.-Z."/>
            <person name="Liu X.-D."/>
            <person name="Liao X.-Y."/>
            <person name="Jiang Y.-T."/>
            <person name="Yu X."/>
            <person name="Hao Y."/>
            <person name="Huang J."/>
            <person name="Zhao X.-W."/>
            <person name="Ke S."/>
            <person name="Chen Y.-Y."/>
            <person name="Wu W.-L."/>
            <person name="Hsu J.-L."/>
            <person name="Lin Y.-F."/>
            <person name="Huang M.-D."/>
            <person name="Li C.-Y."/>
            <person name="Huang L."/>
            <person name="Wang Z.-W."/>
            <person name="Zhao X."/>
            <person name="Zhong W.-Y."/>
            <person name="Peng D.-H."/>
            <person name="Ahmad S."/>
            <person name="Lan S."/>
            <person name="Zhang J.-S."/>
            <person name="Tsai W.-C."/>
            <person name="Van De Peer Y."/>
            <person name="Liu Z.-J."/>
        </authorList>
    </citation>
    <scope>NUCLEOTIDE SEQUENCE</scope>
    <source>
        <strain evidence="2">SCP</strain>
        <tissue evidence="2">Leaves</tissue>
    </source>
</reference>
<dbReference type="Proteomes" id="UP001179952">
    <property type="component" value="Unassembled WGS sequence"/>
</dbReference>
<feature type="region of interest" description="Disordered" evidence="1">
    <location>
        <begin position="90"/>
        <end position="121"/>
    </location>
</feature>
<feature type="compositionally biased region" description="Acidic residues" evidence="1">
    <location>
        <begin position="93"/>
        <end position="102"/>
    </location>
</feature>
<dbReference type="GO" id="GO:0005634">
    <property type="term" value="C:nucleus"/>
    <property type="evidence" value="ECO:0007669"/>
    <property type="project" value="TreeGrafter"/>
</dbReference>
<comment type="caution">
    <text evidence="2">The sequence shown here is derived from an EMBL/GenBank/DDBJ whole genome shotgun (WGS) entry which is preliminary data.</text>
</comment>
<dbReference type="PANTHER" id="PTHR20835">
    <property type="entry name" value="E3 UBIQUITIN-PROTEIN LIGASE PPP1R11-RELATED"/>
    <property type="match status" value="1"/>
</dbReference>
<evidence type="ECO:0000313" key="3">
    <source>
        <dbReference type="Proteomes" id="UP001179952"/>
    </source>
</evidence>
<dbReference type="PANTHER" id="PTHR20835:SF0">
    <property type="entry name" value="E3 UBIQUITIN-PROTEIN LIGASE PPP1R11"/>
    <property type="match status" value="1"/>
</dbReference>
<name>A0AAV9ANZ3_ACOGR</name>
<dbReference type="Pfam" id="PF07491">
    <property type="entry name" value="PPI_Ypi1"/>
    <property type="match status" value="1"/>
</dbReference>